<evidence type="ECO:0000313" key="4">
    <source>
        <dbReference type="Proteomes" id="UP001341297"/>
    </source>
</evidence>
<organism evidence="1 3">
    <name type="scientific">Bacillus glycinifermentans</name>
    <dbReference type="NCBI Taxonomy" id="1664069"/>
    <lineage>
        <taxon>Bacteria</taxon>
        <taxon>Bacillati</taxon>
        <taxon>Bacillota</taxon>
        <taxon>Bacilli</taxon>
        <taxon>Bacillales</taxon>
        <taxon>Bacillaceae</taxon>
        <taxon>Bacillus</taxon>
    </lineage>
</organism>
<dbReference type="SUPFAM" id="SSF52047">
    <property type="entry name" value="RNI-like"/>
    <property type="match status" value="1"/>
</dbReference>
<dbReference type="AlphaFoldDB" id="A0A0T6BPH7"/>
<dbReference type="EMBL" id="LECW02000023">
    <property type="protein sequence ID" value="KRT93094.1"/>
    <property type="molecule type" value="Genomic_DNA"/>
</dbReference>
<dbReference type="Proteomes" id="UP001341297">
    <property type="component" value="Unassembled WGS sequence"/>
</dbReference>
<evidence type="ECO:0000313" key="1">
    <source>
        <dbReference type="EMBL" id="KRT93094.1"/>
    </source>
</evidence>
<comment type="caution">
    <text evidence="1">The sequence shown here is derived from an EMBL/GenBank/DDBJ whole genome shotgun (WGS) entry which is preliminary data.</text>
</comment>
<evidence type="ECO:0000313" key="2">
    <source>
        <dbReference type="EMBL" id="MEC0487905.1"/>
    </source>
</evidence>
<accession>A0A0T6BPH7</accession>
<sequence length="80" mass="9233">MNQNTMGNLGEIRQLQNKLALKRVKLSSVELNDEELNKIDEMLSDFDTVLRNLSLNKNALKDYQFGGLLSVLEDMKKKNY</sequence>
<name>A0A0T6BPH7_9BACI</name>
<evidence type="ECO:0000313" key="3">
    <source>
        <dbReference type="Proteomes" id="UP000036168"/>
    </source>
</evidence>
<dbReference type="RefSeq" id="WP_048353751.1">
    <property type="nucleotide sequence ID" value="NZ_JARRTL010000047.1"/>
</dbReference>
<reference evidence="1 3" key="1">
    <citation type="journal article" date="2015" name="Int. J. Syst. Evol. Microbiol.">
        <title>Bacillus glycinifermentans sp. nov., isolated from fermented soybean paste.</title>
        <authorList>
            <person name="Kim S.J."/>
            <person name="Dunlap C.A."/>
            <person name="Kwon S.W."/>
            <person name="Rooney A.P."/>
        </authorList>
    </citation>
    <scope>NUCLEOTIDE SEQUENCE [LARGE SCALE GENOMIC DNA]</scope>
    <source>
        <strain evidence="1 3">GO-13</strain>
    </source>
</reference>
<gene>
    <name evidence="1" type="ORF">AB447_203940</name>
    <name evidence="2" type="ORF">P8828_24470</name>
</gene>
<reference evidence="2 4" key="3">
    <citation type="submission" date="2023-03" db="EMBL/GenBank/DDBJ databases">
        <title>Agriculturally important microbes genome sequencing.</title>
        <authorList>
            <person name="Dunlap C."/>
        </authorList>
    </citation>
    <scope>NUCLEOTIDE SEQUENCE [LARGE SCALE GENOMIC DNA]</scope>
    <source>
        <strain evidence="2 4">CBP-3203</strain>
    </source>
</reference>
<dbReference type="Proteomes" id="UP000036168">
    <property type="component" value="Unassembled WGS sequence"/>
</dbReference>
<dbReference type="EMBL" id="JARRTL010000047">
    <property type="protein sequence ID" value="MEC0487905.1"/>
    <property type="molecule type" value="Genomic_DNA"/>
</dbReference>
<proteinExistence type="predicted"/>
<keyword evidence="4" id="KW-1185">Reference proteome</keyword>
<protein>
    <submittedName>
        <fullName evidence="1">Uncharacterized protein</fullName>
    </submittedName>
</protein>
<reference evidence="1" key="2">
    <citation type="submission" date="2015-10" db="EMBL/GenBank/DDBJ databases">
        <authorList>
            <person name="Gilbert D.G."/>
        </authorList>
    </citation>
    <scope>NUCLEOTIDE SEQUENCE</scope>
    <source>
        <strain evidence="1">GO-13</strain>
    </source>
</reference>